<dbReference type="GO" id="GO:0019901">
    <property type="term" value="F:protein kinase binding"/>
    <property type="evidence" value="ECO:0007669"/>
    <property type="project" value="TreeGrafter"/>
</dbReference>
<dbReference type="Pfam" id="PF00888">
    <property type="entry name" value="Cullin"/>
    <property type="match status" value="1"/>
</dbReference>
<dbReference type="Gene3D" id="1.20.1310.10">
    <property type="entry name" value="Cullin Repeats"/>
    <property type="match status" value="1"/>
</dbReference>
<dbReference type="GO" id="GO:0031625">
    <property type="term" value="F:ubiquitin protein ligase binding"/>
    <property type="evidence" value="ECO:0007669"/>
    <property type="project" value="InterPro"/>
</dbReference>
<dbReference type="GO" id="GO:0000082">
    <property type="term" value="P:G1/S transition of mitotic cell cycle"/>
    <property type="evidence" value="ECO:0007669"/>
    <property type="project" value="TreeGrafter"/>
</dbReference>
<organism evidence="4">
    <name type="scientific">Scylla olivacea</name>
    <name type="common">Orange mud crab</name>
    <name type="synonym">Cancer olivacea</name>
    <dbReference type="NCBI Taxonomy" id="85551"/>
    <lineage>
        <taxon>Eukaryota</taxon>
        <taxon>Metazoa</taxon>
        <taxon>Ecdysozoa</taxon>
        <taxon>Arthropoda</taxon>
        <taxon>Crustacea</taxon>
        <taxon>Multicrustacea</taxon>
        <taxon>Malacostraca</taxon>
        <taxon>Eumalacostraca</taxon>
        <taxon>Eucarida</taxon>
        <taxon>Decapoda</taxon>
        <taxon>Pleocyemata</taxon>
        <taxon>Brachyura</taxon>
        <taxon>Eubrachyura</taxon>
        <taxon>Portunoidea</taxon>
        <taxon>Portunidae</taxon>
        <taxon>Portuninae</taxon>
        <taxon>Scylla</taxon>
    </lineage>
</organism>
<comment type="similarity">
    <text evidence="1">Belongs to the cullin family.</text>
</comment>
<dbReference type="GO" id="GO:0006511">
    <property type="term" value="P:ubiquitin-dependent protein catabolic process"/>
    <property type="evidence" value="ECO:0007669"/>
    <property type="project" value="InterPro"/>
</dbReference>
<evidence type="ECO:0000313" key="4">
    <source>
        <dbReference type="EMBL" id="JAI60627.1"/>
    </source>
</evidence>
<dbReference type="InterPro" id="IPR016159">
    <property type="entry name" value="Cullin_repeat-like_dom_sf"/>
</dbReference>
<name>A0A0P4W2R1_SCYOL</name>
<evidence type="ECO:0000256" key="2">
    <source>
        <dbReference type="SAM" id="MobiDB-lite"/>
    </source>
</evidence>
<protein>
    <recommendedName>
        <fullName evidence="3">Cullin N-terminal domain-containing protein</fullName>
    </recommendedName>
</protein>
<dbReference type="InterPro" id="IPR001373">
    <property type="entry name" value="Cullin_N"/>
</dbReference>
<evidence type="ECO:0000256" key="1">
    <source>
        <dbReference type="ARBA" id="ARBA00006019"/>
    </source>
</evidence>
<dbReference type="InterPro" id="IPR042652">
    <property type="entry name" value="CACUL1"/>
</dbReference>
<feature type="compositionally biased region" description="Polar residues" evidence="2">
    <location>
        <begin position="15"/>
        <end position="25"/>
    </location>
</feature>
<feature type="region of interest" description="Disordered" evidence="2">
    <location>
        <begin position="1"/>
        <end position="29"/>
    </location>
</feature>
<dbReference type="AlphaFoldDB" id="A0A0P4W2R1"/>
<sequence>MGTTMEEIAGDSAQGAKSPSPSSNPADGIPRRLLALTNMTSEDYCNTYWPQLRAAIDKLLEGPPPPHHLGPVIEFEPMYSAAYKCVCQQHSEALYNDLMSHIERHFFRVAIQLQVKISNENESQLIDHCFYVIHRAMYSLDGIIPVFTYLNKVYVSTKLSSNLRTELQSLFCRTVIDPIIDKLVAIVKQTNETKPFSVAPQVMASVIKNLHKLNPNYSQKYPQVFAGYIPGVLPAMREHELSSYIDETRELQATLRQFWITSNAQGRKRCLDEETPS</sequence>
<dbReference type="PANTHER" id="PTHR46636">
    <property type="entry name" value="CDK2-ASSOCIATED AND CULLIN DOMAIN-CONTAINING PROTEIN 1"/>
    <property type="match status" value="1"/>
</dbReference>
<reference evidence="4" key="1">
    <citation type="submission" date="2015-09" db="EMBL/GenBank/DDBJ databases">
        <title>Scylla olivacea transcriptome.</title>
        <authorList>
            <person name="Ikhwanuddin M."/>
        </authorList>
    </citation>
    <scope>NUCLEOTIDE SEQUENCE</scope>
</reference>
<dbReference type="PANTHER" id="PTHR46636:SF1">
    <property type="entry name" value="CDK2-ASSOCIATED AND CULLIN DOMAIN-CONTAINING PROTEIN 1"/>
    <property type="match status" value="1"/>
</dbReference>
<evidence type="ECO:0000259" key="3">
    <source>
        <dbReference type="Pfam" id="PF00888"/>
    </source>
</evidence>
<dbReference type="SUPFAM" id="SSF74788">
    <property type="entry name" value="Cullin repeat-like"/>
    <property type="match status" value="1"/>
</dbReference>
<accession>A0A0P4W2R1</accession>
<proteinExistence type="inferred from homology"/>
<dbReference type="EMBL" id="GDRN01089614">
    <property type="protein sequence ID" value="JAI60627.1"/>
    <property type="molecule type" value="Transcribed_RNA"/>
</dbReference>
<feature type="domain" description="Cullin N-terminal" evidence="3">
    <location>
        <begin position="49"/>
        <end position="225"/>
    </location>
</feature>